<evidence type="ECO:0000256" key="5">
    <source>
        <dbReference type="ARBA" id="ARBA00022927"/>
    </source>
</evidence>
<evidence type="ECO:0000256" key="4">
    <source>
        <dbReference type="ARBA" id="ARBA00022753"/>
    </source>
</evidence>
<keyword evidence="5" id="KW-0653">Protein transport</keyword>
<protein>
    <submittedName>
        <fullName evidence="7">Uncharacterized protein TCIL3000_11_8730</fullName>
    </submittedName>
</protein>
<reference evidence="7" key="1">
    <citation type="journal article" date="2012" name="Proc. Natl. Acad. Sci. U.S.A.">
        <title>Antigenic diversity is generated by distinct evolutionary mechanisms in African trypanosome species.</title>
        <authorList>
            <person name="Jackson A.P."/>
            <person name="Berry A."/>
            <person name="Aslett M."/>
            <person name="Allison H.C."/>
            <person name="Burton P."/>
            <person name="Vavrova-Anderson J."/>
            <person name="Brown R."/>
            <person name="Browne H."/>
            <person name="Corton N."/>
            <person name="Hauser H."/>
            <person name="Gamble J."/>
            <person name="Gilderthorp R."/>
            <person name="Marcello L."/>
            <person name="McQuillan J."/>
            <person name="Otto T.D."/>
            <person name="Quail M.A."/>
            <person name="Sanders M.J."/>
            <person name="van Tonder A."/>
            <person name="Ginger M.L."/>
            <person name="Field M.C."/>
            <person name="Barry J.D."/>
            <person name="Hertz-Fowler C."/>
            <person name="Berriman M."/>
        </authorList>
    </citation>
    <scope>NUCLEOTIDE SEQUENCE</scope>
    <source>
        <strain evidence="7">IL3000</strain>
    </source>
</reference>
<dbReference type="InterPro" id="IPR009851">
    <property type="entry name" value="Mod_r"/>
</dbReference>
<dbReference type="VEuPathDB" id="TriTrypDB:TcIL3000.11.8730"/>
<dbReference type="Pfam" id="PF07200">
    <property type="entry name" value="Mod_r"/>
    <property type="match status" value="1"/>
</dbReference>
<dbReference type="EMBL" id="HE575324">
    <property type="protein sequence ID" value="CCC95417.1"/>
    <property type="molecule type" value="Genomic_DNA"/>
</dbReference>
<keyword evidence="4" id="KW-0967">Endosome</keyword>
<evidence type="ECO:0000256" key="3">
    <source>
        <dbReference type="ARBA" id="ARBA00022448"/>
    </source>
</evidence>
<dbReference type="GO" id="GO:0000813">
    <property type="term" value="C:ESCRT I complex"/>
    <property type="evidence" value="ECO:0007669"/>
    <property type="project" value="UniProtKB-ARBA"/>
</dbReference>
<name>G0V196_TRYCI</name>
<evidence type="ECO:0000256" key="1">
    <source>
        <dbReference type="ARBA" id="ARBA00004177"/>
    </source>
</evidence>
<keyword evidence="3" id="KW-0813">Transport</keyword>
<sequence length="279" mass="31414">MFPHESHIKELQRRFGDVHVIFQRPSETLLQVNHVMPTNGYKLTLYVALDEAFPSTAPTVAYVSSRPVSIAPQDPAGRAAGAWVPETSQLADAVENAFNNISALWGDVAPPTIDYVRNALQTSSDSMLDGIVSNPNCLESFAHQLSFLKKVRDARLRTSEEVRGALQRTQELQKTVSLLSSEVKEIQQRFESHVVAVQEARKRIPILDSVGTPGALAKTFAEDVKTLDMERDKIAKKLLEVDHNADKRSFDQFLEMFKTKAKERHITDLKRHAYRYLTT</sequence>
<evidence type="ECO:0000259" key="6">
    <source>
        <dbReference type="Pfam" id="PF07200"/>
    </source>
</evidence>
<comment type="similarity">
    <text evidence="2">Belongs to the VPS37 family.</text>
</comment>
<comment type="subcellular location">
    <subcellularLocation>
        <location evidence="1">Endosome</location>
    </subcellularLocation>
</comment>
<organism evidence="7">
    <name type="scientific">Trypanosoma congolense (strain IL3000)</name>
    <dbReference type="NCBI Taxonomy" id="1068625"/>
    <lineage>
        <taxon>Eukaryota</taxon>
        <taxon>Discoba</taxon>
        <taxon>Euglenozoa</taxon>
        <taxon>Kinetoplastea</taxon>
        <taxon>Metakinetoplastina</taxon>
        <taxon>Trypanosomatida</taxon>
        <taxon>Trypanosomatidae</taxon>
        <taxon>Trypanosoma</taxon>
        <taxon>Nannomonas</taxon>
    </lineage>
</organism>
<evidence type="ECO:0000313" key="7">
    <source>
        <dbReference type="EMBL" id="CCC95417.1"/>
    </source>
</evidence>
<gene>
    <name evidence="7" type="ORF">TCIL3000_11_8730</name>
</gene>
<feature type="domain" description="VPS37 C-terminal" evidence="6">
    <location>
        <begin position="124"/>
        <end position="270"/>
    </location>
</feature>
<accession>G0V196</accession>
<proteinExistence type="inferred from homology"/>
<evidence type="ECO:0000256" key="2">
    <source>
        <dbReference type="ARBA" id="ARBA00007617"/>
    </source>
</evidence>
<dbReference type="GO" id="GO:0015031">
    <property type="term" value="P:protein transport"/>
    <property type="evidence" value="ECO:0007669"/>
    <property type="project" value="UniProtKB-KW"/>
</dbReference>
<dbReference type="AlphaFoldDB" id="G0V196"/>